<keyword evidence="2 4" id="KW-0012">Acyltransferase</keyword>
<comment type="caution">
    <text evidence="2">Lacks conserved residue(s) required for the propagation of feature annotation.</text>
</comment>
<keyword evidence="2" id="KW-0028">Amino-acid biosynthesis</keyword>
<keyword evidence="2" id="KW-0486">Methionine biosynthesis</keyword>
<dbReference type="NCBIfam" id="TIGR01392">
    <property type="entry name" value="homoserO_Ac_trn"/>
    <property type="match status" value="1"/>
</dbReference>
<evidence type="ECO:0000259" key="3">
    <source>
        <dbReference type="Pfam" id="PF00561"/>
    </source>
</evidence>
<dbReference type="NCBIfam" id="NF001209">
    <property type="entry name" value="PRK00175.1"/>
    <property type="match status" value="1"/>
</dbReference>
<dbReference type="Pfam" id="PF00561">
    <property type="entry name" value="Abhydrolase_1"/>
    <property type="match status" value="1"/>
</dbReference>
<proteinExistence type="inferred from homology"/>
<comment type="pathway">
    <text evidence="2">Amino-acid biosynthesis; L-methionine biosynthesis via de novo pathway; O-acetyl-L-homoserine from L-homoserine: step 1/1.</text>
</comment>
<comment type="function">
    <text evidence="2">Transfers an acetyl group from acetyl-CoA to L-homoserine, forming acetyl-L-homoserine.</text>
</comment>
<dbReference type="InterPro" id="IPR000073">
    <property type="entry name" value="AB_hydrolase_1"/>
</dbReference>
<comment type="subcellular location">
    <subcellularLocation>
        <location evidence="2">Cytoplasm</location>
    </subcellularLocation>
</comment>
<dbReference type="PANTHER" id="PTHR32268:SF11">
    <property type="entry name" value="HOMOSERINE O-ACETYLTRANSFERASE"/>
    <property type="match status" value="1"/>
</dbReference>
<accession>A0ABT6C5L0</accession>
<dbReference type="HAMAP" id="MF_00296">
    <property type="entry name" value="MetX_acyltransf"/>
    <property type="match status" value="1"/>
</dbReference>
<keyword evidence="5" id="KW-1185">Reference proteome</keyword>
<organism evidence="4 5">
    <name type="scientific">Luteipulveratus flavus</name>
    <dbReference type="NCBI Taxonomy" id="3031728"/>
    <lineage>
        <taxon>Bacteria</taxon>
        <taxon>Bacillati</taxon>
        <taxon>Actinomycetota</taxon>
        <taxon>Actinomycetes</taxon>
        <taxon>Micrococcales</taxon>
        <taxon>Dermacoccaceae</taxon>
        <taxon>Luteipulveratus</taxon>
    </lineage>
</organism>
<feature type="active site" evidence="2">
    <location>
        <position position="312"/>
    </location>
</feature>
<keyword evidence="2" id="KW-0963">Cytoplasm</keyword>
<dbReference type="SUPFAM" id="SSF53474">
    <property type="entry name" value="alpha/beta-Hydrolases"/>
    <property type="match status" value="1"/>
</dbReference>
<feature type="binding site" evidence="2">
    <location>
        <position position="342"/>
    </location>
    <ligand>
        <name>substrate</name>
    </ligand>
</feature>
<comment type="catalytic activity">
    <reaction evidence="2">
        <text>L-homoserine + acetyl-CoA = O-acetyl-L-homoserine + CoA</text>
        <dbReference type="Rhea" id="RHEA:13701"/>
        <dbReference type="ChEBI" id="CHEBI:57287"/>
        <dbReference type="ChEBI" id="CHEBI:57288"/>
        <dbReference type="ChEBI" id="CHEBI:57476"/>
        <dbReference type="ChEBI" id="CHEBI:57716"/>
        <dbReference type="EC" id="2.3.1.31"/>
    </reaction>
</comment>
<evidence type="ECO:0000256" key="1">
    <source>
        <dbReference type="ARBA" id="ARBA00022679"/>
    </source>
</evidence>
<dbReference type="PANTHER" id="PTHR32268">
    <property type="entry name" value="HOMOSERINE O-ACETYLTRANSFERASE"/>
    <property type="match status" value="1"/>
</dbReference>
<evidence type="ECO:0000256" key="2">
    <source>
        <dbReference type="HAMAP-Rule" id="MF_00296"/>
    </source>
</evidence>
<name>A0ABT6C5L0_9MICO</name>
<evidence type="ECO:0000313" key="4">
    <source>
        <dbReference type="EMBL" id="MDF8264229.1"/>
    </source>
</evidence>
<comment type="caution">
    <text evidence="4">The sequence shown here is derived from an EMBL/GenBank/DDBJ whole genome shotgun (WGS) entry which is preliminary data.</text>
</comment>
<feature type="active site" evidence="2">
    <location>
        <position position="341"/>
    </location>
</feature>
<keyword evidence="1 2" id="KW-0808">Transferase</keyword>
<dbReference type="EC" id="2.3.1.31" evidence="2"/>
<comment type="similarity">
    <text evidence="2">Belongs to the AB hydrolase superfamily. MetX family.</text>
</comment>
<feature type="binding site" evidence="2">
    <location>
        <position position="219"/>
    </location>
    <ligand>
        <name>substrate</name>
    </ligand>
</feature>
<dbReference type="Proteomes" id="UP001528912">
    <property type="component" value="Unassembled WGS sequence"/>
</dbReference>
<gene>
    <name evidence="2" type="primary">metXA</name>
    <name evidence="4" type="ORF">P4R38_08250</name>
</gene>
<reference evidence="4 5" key="1">
    <citation type="submission" date="2023-03" db="EMBL/GenBank/DDBJ databases">
        <title>YIM 133296 draft genome.</title>
        <authorList>
            <person name="Xiong L."/>
        </authorList>
    </citation>
    <scope>NUCLEOTIDE SEQUENCE [LARGE SCALE GENOMIC DNA]</scope>
    <source>
        <strain evidence="4 5">YIM 133296</strain>
    </source>
</reference>
<dbReference type="Gene3D" id="3.40.50.1820">
    <property type="entry name" value="alpha/beta hydrolase"/>
    <property type="match status" value="1"/>
</dbReference>
<comment type="subunit">
    <text evidence="2">Homodimer.</text>
</comment>
<dbReference type="InterPro" id="IPR008220">
    <property type="entry name" value="HAT_MetX-like"/>
</dbReference>
<dbReference type="EMBL" id="JAROAV010000027">
    <property type="protein sequence ID" value="MDF8264229.1"/>
    <property type="molecule type" value="Genomic_DNA"/>
</dbReference>
<dbReference type="GO" id="GO:0004414">
    <property type="term" value="F:homoserine O-acetyltransferase activity"/>
    <property type="evidence" value="ECO:0007669"/>
    <property type="project" value="UniProtKB-EC"/>
</dbReference>
<feature type="active site" description="Nucleophile" evidence="2">
    <location>
        <position position="149"/>
    </location>
</feature>
<protein>
    <recommendedName>
        <fullName evidence="2">Homoserine O-acetyltransferase</fullName>
        <shortName evidence="2">HAT</shortName>
        <ecNumber evidence="2">2.3.1.31</ecNumber>
    </recommendedName>
    <alternativeName>
        <fullName evidence="2">Homoserine transacetylase</fullName>
        <shortName evidence="2">HTA</shortName>
    </alternativeName>
</protein>
<sequence length="370" mass="38550">MSPSFNPQAFGVRLPGIDLDSGTSLPAVTVAVQTWGTSAPDGSNAVLVEHALTGDAHVTGPAGPGQPTAGWWDGVVGPGCAIDTDRYFVVATNVLGGCRGTTGPGSTAPDGRPWGSRFPQVSIRDQVRVEAQVADLLGVDRWRLVVGGSMGGMRAVEWAATFPDRVRAAAVVASTAAASADQIAWGQAQVLAVTGDPDYRGGDYYDQGVTPSHGLGLARRIAHTTYRSAPELDSRFGTAGQDGEDPLRGGRFSVEGYLDHHAAKLVGRFDAGTYVVLTRAMATHDIGRGRGGAAAALERFDGDLHVVAVDSDRLFPVELSEALVRAHGRGSVQVVASPHGHDGFLIETERVSAVLRDALSDETPATGVVR</sequence>
<feature type="domain" description="AB hydrolase-1" evidence="3">
    <location>
        <begin position="45"/>
        <end position="345"/>
    </location>
</feature>
<dbReference type="InterPro" id="IPR029058">
    <property type="entry name" value="AB_hydrolase_fold"/>
</dbReference>
<dbReference type="PIRSF" id="PIRSF000443">
    <property type="entry name" value="Homoser_Ac_trans"/>
    <property type="match status" value="1"/>
</dbReference>
<evidence type="ECO:0000313" key="5">
    <source>
        <dbReference type="Proteomes" id="UP001528912"/>
    </source>
</evidence>